<keyword evidence="3 8" id="KW-0349">Heme</keyword>
<dbReference type="GO" id="GO:0005506">
    <property type="term" value="F:iron ion binding"/>
    <property type="evidence" value="ECO:0007669"/>
    <property type="project" value="InterPro"/>
</dbReference>
<feature type="binding site" description="axial binding residue" evidence="9">
    <location>
        <position position="165"/>
    </location>
    <ligand>
        <name>heme c</name>
        <dbReference type="ChEBI" id="CHEBI:61717"/>
        <label>2</label>
    </ligand>
    <ligandPart>
        <name>Fe</name>
        <dbReference type="ChEBI" id="CHEBI:18248"/>
    </ligandPart>
</feature>
<dbReference type="PROSITE" id="PS51007">
    <property type="entry name" value="CYTC"/>
    <property type="match status" value="2"/>
</dbReference>
<dbReference type="InterPro" id="IPR050597">
    <property type="entry name" value="Cytochrome_c_Oxidase_Subunit"/>
</dbReference>
<evidence type="ECO:0000256" key="3">
    <source>
        <dbReference type="ARBA" id="ARBA00022617"/>
    </source>
</evidence>
<feature type="binding site" description="covalent" evidence="8">
    <location>
        <position position="164"/>
    </location>
    <ligand>
        <name>heme c</name>
        <dbReference type="ChEBI" id="CHEBI:61717"/>
        <label>2</label>
    </ligand>
</feature>
<feature type="binding site" description="axial binding residue" evidence="9">
    <location>
        <position position="65"/>
    </location>
    <ligand>
        <name>heme c</name>
        <dbReference type="ChEBI" id="CHEBI:61717"/>
        <label>1</label>
    </ligand>
    <ligandPart>
        <name>Fe</name>
        <dbReference type="ChEBI" id="CHEBI:18248"/>
    </ligandPart>
</feature>
<evidence type="ECO:0000256" key="5">
    <source>
        <dbReference type="ARBA" id="ARBA00022764"/>
    </source>
</evidence>
<dbReference type="GO" id="GO:0009055">
    <property type="term" value="F:electron transfer activity"/>
    <property type="evidence" value="ECO:0007669"/>
    <property type="project" value="InterPro"/>
</dbReference>
<evidence type="ECO:0000256" key="7">
    <source>
        <dbReference type="ARBA" id="ARBA00023004"/>
    </source>
</evidence>
<dbReference type="EMBL" id="JAAIKB010000001">
    <property type="protein sequence ID" value="NGM18390.1"/>
    <property type="molecule type" value="Genomic_DNA"/>
</dbReference>
<evidence type="ECO:0000256" key="2">
    <source>
        <dbReference type="ARBA" id="ARBA00022448"/>
    </source>
</evidence>
<protein>
    <submittedName>
        <fullName evidence="12">Cytochrome c4</fullName>
    </submittedName>
</protein>
<keyword evidence="7 9" id="KW-0408">Iron</keyword>
<dbReference type="Pfam" id="PF13442">
    <property type="entry name" value="Cytochrome_CBB3"/>
    <property type="match status" value="1"/>
</dbReference>
<feature type="signal peptide" evidence="10">
    <location>
        <begin position="1"/>
        <end position="18"/>
    </location>
</feature>
<comment type="subcellular location">
    <subcellularLocation>
        <location evidence="1">Periplasm</location>
    </subcellularLocation>
</comment>
<evidence type="ECO:0000256" key="9">
    <source>
        <dbReference type="PIRSR" id="PIRSR000005-2"/>
    </source>
</evidence>
<dbReference type="Pfam" id="PF00034">
    <property type="entry name" value="Cytochrom_C"/>
    <property type="match status" value="1"/>
</dbReference>
<evidence type="ECO:0000256" key="6">
    <source>
        <dbReference type="ARBA" id="ARBA00022982"/>
    </source>
</evidence>
<keyword evidence="5" id="KW-0574">Periplasm</keyword>
<evidence type="ECO:0000256" key="10">
    <source>
        <dbReference type="SAM" id="SignalP"/>
    </source>
</evidence>
<feature type="binding site" description="axial binding residue" evidence="9">
    <location>
        <position position="105"/>
    </location>
    <ligand>
        <name>heme c</name>
        <dbReference type="ChEBI" id="CHEBI:61717"/>
        <label>1</label>
    </ligand>
    <ligandPart>
        <name>Fe</name>
        <dbReference type="ChEBI" id="CHEBI:18248"/>
    </ligandPart>
</feature>
<dbReference type="PANTHER" id="PTHR33751:SF9">
    <property type="entry name" value="CYTOCHROME C4"/>
    <property type="match status" value="1"/>
</dbReference>
<sequence>MRRALIACALLLAGTAAAQQAPRFGMAPLWPAPQQAQPQAGDPRAGRAVAVGGEREAGWSCVSCHGIDGAGDGSGAFPRLGGQPAWYLYRALQDYAQGQRPNAAMTPIARGLTDRQMQDVAAWYAAQTAPIPAAPTAPARVTQLGASLHAVGAPDRGVTACVQCHGQRGEGGPPGVPALAGQYAGYTALQLRLWKHGARGPGALAVMPAIAAGMSEEEIDAVALWFASLRTP</sequence>
<reference evidence="12 13" key="1">
    <citation type="submission" date="2020-03" db="EMBL/GenBank/DDBJ databases">
        <title>Roseomonas stagni sp. nov., isolated from pond water in Japan.</title>
        <authorList>
            <person name="Furuhata K."/>
            <person name="Miyamoto H."/>
            <person name="Goto K."/>
        </authorList>
    </citation>
    <scope>NUCLEOTIDE SEQUENCE [LARGE SCALE GENOMIC DNA]</scope>
    <source>
        <strain evidence="12 13">PeD5</strain>
    </source>
</reference>
<dbReference type="PIRSF" id="PIRSF000005">
    <property type="entry name" value="Cytochrome_c4"/>
    <property type="match status" value="1"/>
</dbReference>
<dbReference type="PANTHER" id="PTHR33751">
    <property type="entry name" value="CBB3-TYPE CYTOCHROME C OXIDASE SUBUNIT FIXP"/>
    <property type="match status" value="1"/>
</dbReference>
<name>A0A6M1LDP0_9PROT</name>
<keyword evidence="10" id="KW-0732">Signal</keyword>
<evidence type="ECO:0000256" key="8">
    <source>
        <dbReference type="PIRSR" id="PIRSR000005-1"/>
    </source>
</evidence>
<feature type="binding site" description="axial binding residue" evidence="9">
    <location>
        <position position="207"/>
    </location>
    <ligand>
        <name>heme c</name>
        <dbReference type="ChEBI" id="CHEBI:61717"/>
        <label>2</label>
    </ligand>
    <ligandPart>
        <name>Fe</name>
        <dbReference type="ChEBI" id="CHEBI:18248"/>
    </ligandPart>
</feature>
<dbReference type="GO" id="GO:0020037">
    <property type="term" value="F:heme binding"/>
    <property type="evidence" value="ECO:0007669"/>
    <property type="project" value="InterPro"/>
</dbReference>
<feature type="binding site" description="covalent" evidence="8">
    <location>
        <position position="161"/>
    </location>
    <ligand>
        <name>heme c</name>
        <dbReference type="ChEBI" id="CHEBI:61717"/>
        <label>2</label>
    </ligand>
</feature>
<evidence type="ECO:0000313" key="13">
    <source>
        <dbReference type="Proteomes" id="UP000475385"/>
    </source>
</evidence>
<dbReference type="InterPro" id="IPR036909">
    <property type="entry name" value="Cyt_c-like_dom_sf"/>
</dbReference>
<feature type="domain" description="Cytochrome c" evidence="11">
    <location>
        <begin position="140"/>
        <end position="230"/>
    </location>
</feature>
<keyword evidence="2" id="KW-0813">Transport</keyword>
<dbReference type="RefSeq" id="WP_164692297.1">
    <property type="nucleotide sequence ID" value="NZ_JAAIKB010000001.1"/>
</dbReference>
<gene>
    <name evidence="12" type="ORF">G3576_00065</name>
</gene>
<dbReference type="SUPFAM" id="SSF46626">
    <property type="entry name" value="Cytochrome c"/>
    <property type="match status" value="2"/>
</dbReference>
<keyword evidence="6" id="KW-0249">Electron transport</keyword>
<accession>A0A6M1LDP0</accession>
<dbReference type="AlphaFoldDB" id="A0A6M1LDP0"/>
<dbReference type="Proteomes" id="UP000475385">
    <property type="component" value="Unassembled WGS sequence"/>
</dbReference>
<organism evidence="12 13">
    <name type="scientific">Falsiroseomonas algicola</name>
    <dbReference type="NCBI Taxonomy" id="2716930"/>
    <lineage>
        <taxon>Bacteria</taxon>
        <taxon>Pseudomonadati</taxon>
        <taxon>Pseudomonadota</taxon>
        <taxon>Alphaproteobacteria</taxon>
        <taxon>Acetobacterales</taxon>
        <taxon>Roseomonadaceae</taxon>
        <taxon>Falsiroseomonas</taxon>
    </lineage>
</organism>
<keyword evidence="13" id="KW-1185">Reference proteome</keyword>
<keyword evidence="4 9" id="KW-0479">Metal-binding</keyword>
<proteinExistence type="predicted"/>
<comment type="caution">
    <text evidence="12">The sequence shown here is derived from an EMBL/GenBank/DDBJ whole genome shotgun (WGS) entry which is preliminary data.</text>
</comment>
<feature type="chain" id="PRO_5026739438" evidence="10">
    <location>
        <begin position="19"/>
        <end position="232"/>
    </location>
</feature>
<feature type="domain" description="Cytochrome c" evidence="11">
    <location>
        <begin position="41"/>
        <end position="128"/>
    </location>
</feature>
<evidence type="ECO:0000313" key="12">
    <source>
        <dbReference type="EMBL" id="NGM18390.1"/>
    </source>
</evidence>
<evidence type="ECO:0000256" key="4">
    <source>
        <dbReference type="ARBA" id="ARBA00022723"/>
    </source>
</evidence>
<feature type="binding site" description="covalent" evidence="8">
    <location>
        <position position="64"/>
    </location>
    <ligand>
        <name>heme c</name>
        <dbReference type="ChEBI" id="CHEBI:61717"/>
        <label>1</label>
    </ligand>
</feature>
<evidence type="ECO:0000259" key="11">
    <source>
        <dbReference type="PROSITE" id="PS51007"/>
    </source>
</evidence>
<dbReference type="GO" id="GO:0042597">
    <property type="term" value="C:periplasmic space"/>
    <property type="evidence" value="ECO:0007669"/>
    <property type="project" value="UniProtKB-SubCell"/>
</dbReference>
<evidence type="ECO:0000256" key="1">
    <source>
        <dbReference type="ARBA" id="ARBA00004418"/>
    </source>
</evidence>
<dbReference type="Gene3D" id="1.10.760.10">
    <property type="entry name" value="Cytochrome c-like domain"/>
    <property type="match status" value="2"/>
</dbReference>
<dbReference type="InterPro" id="IPR024167">
    <property type="entry name" value="Cytochrome_c4-like"/>
</dbReference>
<comment type="PTM">
    <text evidence="8">Binds 2 heme c groups covalently per subunit.</text>
</comment>
<dbReference type="InterPro" id="IPR009056">
    <property type="entry name" value="Cyt_c-like_dom"/>
</dbReference>
<feature type="binding site" description="covalent" evidence="8">
    <location>
        <position position="61"/>
    </location>
    <ligand>
        <name>heme c</name>
        <dbReference type="ChEBI" id="CHEBI:61717"/>
        <label>1</label>
    </ligand>
</feature>